<keyword evidence="3" id="KW-1185">Reference proteome</keyword>
<keyword evidence="1" id="KW-0812">Transmembrane</keyword>
<dbReference type="Proteomes" id="UP000679725">
    <property type="component" value="Unassembled WGS sequence"/>
</dbReference>
<keyword evidence="1" id="KW-1133">Transmembrane helix</keyword>
<evidence type="ECO:0000313" key="2">
    <source>
        <dbReference type="EMBL" id="CAG5071059.1"/>
    </source>
</evidence>
<keyword evidence="1" id="KW-0472">Membrane</keyword>
<reference evidence="2 3" key="1">
    <citation type="submission" date="2021-04" db="EMBL/GenBank/DDBJ databases">
        <authorList>
            <person name="Rodrigo-Torres L."/>
            <person name="Arahal R. D."/>
            <person name="Lucena T."/>
        </authorList>
    </citation>
    <scope>NUCLEOTIDE SEQUENCE [LARGE SCALE GENOMIC DNA]</scope>
    <source>
        <strain evidence="2 3">CECT 9623</strain>
    </source>
</reference>
<evidence type="ECO:0008006" key="4">
    <source>
        <dbReference type="Google" id="ProtNLM"/>
    </source>
</evidence>
<sequence>MKTQEFIESGILEAHLLGLTDKEEQEKVREMVSADPALEEYTVVLEAGINTYFERESVNPPEAVREVVRLRSTRAKKEKHEFTNEHTSRQYLDVEVNDTHMKVHKFWRPAFIAVFVLSKIFLIAGLYYYFKSVSQQEELQRLKAQQIEQVK</sequence>
<proteinExistence type="predicted"/>
<protein>
    <recommendedName>
        <fullName evidence="4">Anti-sigma factor</fullName>
    </recommendedName>
</protein>
<evidence type="ECO:0000313" key="3">
    <source>
        <dbReference type="Proteomes" id="UP000679725"/>
    </source>
</evidence>
<name>A0ABM8USR6_9BACT</name>
<comment type="caution">
    <text evidence="2">The sequence shown here is derived from an EMBL/GenBank/DDBJ whole genome shotgun (WGS) entry which is preliminary data.</text>
</comment>
<organism evidence="2 3">
    <name type="scientific">Dyadobacter linearis</name>
    <dbReference type="NCBI Taxonomy" id="2823330"/>
    <lineage>
        <taxon>Bacteria</taxon>
        <taxon>Pseudomonadati</taxon>
        <taxon>Bacteroidota</taxon>
        <taxon>Cytophagia</taxon>
        <taxon>Cytophagales</taxon>
        <taxon>Spirosomataceae</taxon>
        <taxon>Dyadobacter</taxon>
    </lineage>
</organism>
<accession>A0ABM8USR6</accession>
<evidence type="ECO:0000256" key="1">
    <source>
        <dbReference type="SAM" id="Phobius"/>
    </source>
</evidence>
<dbReference type="RefSeq" id="WP_215234638.1">
    <property type="nucleotide sequence ID" value="NZ_CAJRAU010000004.1"/>
</dbReference>
<feature type="transmembrane region" description="Helical" evidence="1">
    <location>
        <begin position="110"/>
        <end position="130"/>
    </location>
</feature>
<dbReference type="EMBL" id="CAJRAU010000004">
    <property type="protein sequence ID" value="CAG5071059.1"/>
    <property type="molecule type" value="Genomic_DNA"/>
</dbReference>
<gene>
    <name evidence="2" type="ORF">DYBT9623_03326</name>
</gene>